<name>A0ABU1J140_9BACL</name>
<dbReference type="Proteomes" id="UP001185028">
    <property type="component" value="Unassembled WGS sequence"/>
</dbReference>
<feature type="domain" description="Flagellar Assembly Protein A N-terminal region" evidence="2">
    <location>
        <begin position="12"/>
        <end position="187"/>
    </location>
</feature>
<dbReference type="Pfam" id="PF20250">
    <property type="entry name" value="FapA_N"/>
    <property type="match status" value="1"/>
</dbReference>
<reference evidence="3 4" key="1">
    <citation type="submission" date="2023-07" db="EMBL/GenBank/DDBJ databases">
        <title>Genomic Encyclopedia of Type Strains, Phase IV (KMG-IV): sequencing the most valuable type-strain genomes for metagenomic binning, comparative biology and taxonomic classification.</title>
        <authorList>
            <person name="Goeker M."/>
        </authorList>
    </citation>
    <scope>NUCLEOTIDE SEQUENCE [LARGE SCALE GENOMIC DNA]</scope>
    <source>
        <strain evidence="3 4">DSM 22170</strain>
    </source>
</reference>
<dbReference type="RefSeq" id="WP_188776679.1">
    <property type="nucleotide sequence ID" value="NZ_BMMB01000007.1"/>
</dbReference>
<feature type="coiled-coil region" evidence="1">
    <location>
        <begin position="343"/>
        <end position="377"/>
    </location>
</feature>
<evidence type="ECO:0000313" key="4">
    <source>
        <dbReference type="Proteomes" id="UP001185028"/>
    </source>
</evidence>
<evidence type="ECO:0000256" key="1">
    <source>
        <dbReference type="SAM" id="Coils"/>
    </source>
</evidence>
<dbReference type="InterPro" id="IPR046865">
    <property type="entry name" value="FapA_b_solenoid"/>
</dbReference>
<evidence type="ECO:0000313" key="3">
    <source>
        <dbReference type="EMBL" id="MDR6244687.1"/>
    </source>
</evidence>
<dbReference type="Pfam" id="PF03961">
    <property type="entry name" value="FapA"/>
    <property type="match status" value="1"/>
</dbReference>
<dbReference type="PANTHER" id="PTHR38032:SF1">
    <property type="entry name" value="RNA-BINDING PROTEIN KHPB N-TERMINAL DOMAIN-CONTAINING PROTEIN"/>
    <property type="match status" value="1"/>
</dbReference>
<organism evidence="3 4">
    <name type="scientific">Paenibacillus hunanensis</name>
    <dbReference type="NCBI Taxonomy" id="539262"/>
    <lineage>
        <taxon>Bacteria</taxon>
        <taxon>Bacillati</taxon>
        <taxon>Bacillota</taxon>
        <taxon>Bacilli</taxon>
        <taxon>Bacillales</taxon>
        <taxon>Paenibacillaceae</taxon>
        <taxon>Paenibacillus</taxon>
    </lineage>
</organism>
<evidence type="ECO:0000259" key="2">
    <source>
        <dbReference type="Pfam" id="PF20250"/>
    </source>
</evidence>
<accession>A0ABU1J140</accession>
<dbReference type="EMBL" id="JAVDQH010000009">
    <property type="protein sequence ID" value="MDR6244687.1"/>
    <property type="molecule type" value="Genomic_DNA"/>
</dbReference>
<comment type="caution">
    <text evidence="3">The sequence shown here is derived from an EMBL/GenBank/DDBJ whole genome shotgun (WGS) entry which is preliminary data.</text>
</comment>
<sequence>MTSQLTIDQYVKISFSNDKSVAYMEIANLEFDDEFEWTVEQLEGFLRTQGITHGIQMDELKKLAERPEAYRSELVAVACGTPQVPGIDGYIQYAVRLDDQDRGPREAENGRVDYKEIIRLNNTLKGQLIAEKVDPLPGEAGIDVKGEPIPYKPGKDVRFKIGKNIVLNPEQTAIYAAIDGMISFTDNEKINVFPVYEVNGDVDYHTGNIDFVGTVVIRGNVLSGFRVSASGDIRVVGGVEGAEIEAGGSIEVTGGIIGYHKGLVKAAVDVKTGFIQDANVQAGETVHVSQSIMHSHVQAGISIRCDGPKGLIVGGHLQAGEMVVGRTIGNTAFTVTEIEVGVLPELRNQLVVLRKELKTHNENLDKTEKALVLLDQLAAVGQLGPDKMALRIKLSATKKSQLRERDEIRDSALEIEKRLEESGKAKIEVMHTIYGGSKLVIGRYTKYIKDTAQRVSFVFTDGDITMVPNH</sequence>
<gene>
    <name evidence="3" type="ORF">JOC58_002584</name>
</gene>
<dbReference type="InterPro" id="IPR005646">
    <property type="entry name" value="FapA"/>
</dbReference>
<dbReference type="InterPro" id="IPR046866">
    <property type="entry name" value="FapA_N"/>
</dbReference>
<proteinExistence type="predicted"/>
<keyword evidence="1" id="KW-0175">Coiled coil</keyword>
<keyword evidence="4" id="KW-1185">Reference proteome</keyword>
<protein>
    <submittedName>
        <fullName evidence="3">Uncharacterized protein (DUF342 family)</fullName>
    </submittedName>
</protein>
<dbReference type="PANTHER" id="PTHR38032">
    <property type="entry name" value="POLYMERASE-RELATED"/>
    <property type="match status" value="1"/>
</dbReference>